<reference evidence="1 2" key="1">
    <citation type="submission" date="2016-11" db="EMBL/GenBank/DDBJ databases">
        <title>Paenibacillus species isolates.</title>
        <authorList>
            <person name="Beno S.M."/>
        </authorList>
    </citation>
    <scope>NUCLEOTIDE SEQUENCE [LARGE SCALE GENOMIC DNA]</scope>
    <source>
        <strain evidence="1 2">FSL F4-0100</strain>
    </source>
</reference>
<accession>A0A1R1AYV2</accession>
<gene>
    <name evidence="1" type="ORF">BK123_21345</name>
</gene>
<dbReference type="Gene3D" id="1.25.10.10">
    <property type="entry name" value="Leucine-rich Repeat Variant"/>
    <property type="match status" value="1"/>
</dbReference>
<comment type="caution">
    <text evidence="1">The sequence shown here is derived from an EMBL/GenBank/DDBJ whole genome shotgun (WGS) entry which is preliminary data.</text>
</comment>
<evidence type="ECO:0000313" key="1">
    <source>
        <dbReference type="EMBL" id="OME90894.1"/>
    </source>
</evidence>
<dbReference type="OrthoDB" id="1190024at2"/>
<dbReference type="SUPFAM" id="SSF48371">
    <property type="entry name" value="ARM repeat"/>
    <property type="match status" value="1"/>
</dbReference>
<dbReference type="RefSeq" id="WP_076324384.1">
    <property type="nucleotide sequence ID" value="NZ_MRTF01000007.1"/>
</dbReference>
<dbReference type="InterPro" id="IPR011989">
    <property type="entry name" value="ARM-like"/>
</dbReference>
<dbReference type="InterPro" id="IPR016024">
    <property type="entry name" value="ARM-type_fold"/>
</dbReference>
<name>A0A1R1AYV2_PAELA</name>
<organism evidence="1 2">
    <name type="scientific">Paenibacillus lautus</name>
    <name type="common">Bacillus lautus</name>
    <dbReference type="NCBI Taxonomy" id="1401"/>
    <lineage>
        <taxon>Bacteria</taxon>
        <taxon>Bacillati</taxon>
        <taxon>Bacillota</taxon>
        <taxon>Bacilli</taxon>
        <taxon>Bacillales</taxon>
        <taxon>Paenibacillaceae</taxon>
        <taxon>Paenibacillus</taxon>
    </lineage>
</organism>
<proteinExistence type="predicted"/>
<dbReference type="AlphaFoldDB" id="A0A1R1AYV2"/>
<protein>
    <recommendedName>
        <fullName evidence="3">HEAT repeat domain-containing protein</fullName>
    </recommendedName>
</protein>
<dbReference type="EMBL" id="MRTF01000007">
    <property type="protein sequence ID" value="OME90894.1"/>
    <property type="molecule type" value="Genomic_DNA"/>
</dbReference>
<evidence type="ECO:0000313" key="2">
    <source>
        <dbReference type="Proteomes" id="UP000187074"/>
    </source>
</evidence>
<sequence>MRDRLRIQSVYLAGKSADKANYLPDFIRVLEDEEVRVQHTALQALREVTDPGLLEIYERLLRQHKTNKDYIRSNIKARLEEFALTSLEQINKEIPADWTHVRGMLKKIVVPS</sequence>
<dbReference type="Proteomes" id="UP000187074">
    <property type="component" value="Unassembled WGS sequence"/>
</dbReference>
<dbReference type="STRING" id="1401.BK123_21345"/>
<evidence type="ECO:0008006" key="3">
    <source>
        <dbReference type="Google" id="ProtNLM"/>
    </source>
</evidence>